<keyword evidence="2" id="KW-1185">Reference proteome</keyword>
<accession>A0A9J6C6F0</accession>
<dbReference type="EMBL" id="JADBJN010000002">
    <property type="protein sequence ID" value="KAG5677551.1"/>
    <property type="molecule type" value="Genomic_DNA"/>
</dbReference>
<protein>
    <submittedName>
        <fullName evidence="1">Uncharacterized protein</fullName>
    </submittedName>
</protein>
<sequence>MATIRSSSVLLFSRFDYKSLSSSSLYLYHRNTTKNFCCTQRFLASSTSDIATNNNNKLELSKSTKYSKVIIFLYTT</sequence>
<dbReference type="Proteomes" id="UP001107558">
    <property type="component" value="Chromosome 2"/>
</dbReference>
<dbReference type="AlphaFoldDB" id="A0A9J6C6F0"/>
<organism evidence="1 2">
    <name type="scientific">Polypedilum vanderplanki</name>
    <name type="common">Sleeping chironomid midge</name>
    <dbReference type="NCBI Taxonomy" id="319348"/>
    <lineage>
        <taxon>Eukaryota</taxon>
        <taxon>Metazoa</taxon>
        <taxon>Ecdysozoa</taxon>
        <taxon>Arthropoda</taxon>
        <taxon>Hexapoda</taxon>
        <taxon>Insecta</taxon>
        <taxon>Pterygota</taxon>
        <taxon>Neoptera</taxon>
        <taxon>Endopterygota</taxon>
        <taxon>Diptera</taxon>
        <taxon>Nematocera</taxon>
        <taxon>Chironomoidea</taxon>
        <taxon>Chironomidae</taxon>
        <taxon>Chironominae</taxon>
        <taxon>Polypedilum</taxon>
        <taxon>Polypedilum</taxon>
    </lineage>
</organism>
<proteinExistence type="predicted"/>
<comment type="caution">
    <text evidence="1">The sequence shown here is derived from an EMBL/GenBank/DDBJ whole genome shotgun (WGS) entry which is preliminary data.</text>
</comment>
<name>A0A9J6C6F0_POLVA</name>
<gene>
    <name evidence="1" type="ORF">PVAND_007302</name>
</gene>
<evidence type="ECO:0000313" key="1">
    <source>
        <dbReference type="EMBL" id="KAG5677551.1"/>
    </source>
</evidence>
<reference evidence="1" key="1">
    <citation type="submission" date="2021-03" db="EMBL/GenBank/DDBJ databases">
        <title>Chromosome level genome of the anhydrobiotic midge Polypedilum vanderplanki.</title>
        <authorList>
            <person name="Yoshida Y."/>
            <person name="Kikawada T."/>
            <person name="Gusev O."/>
        </authorList>
    </citation>
    <scope>NUCLEOTIDE SEQUENCE</scope>
    <source>
        <strain evidence="1">NIAS01</strain>
        <tissue evidence="1">Whole body or cell culture</tissue>
    </source>
</reference>
<evidence type="ECO:0000313" key="2">
    <source>
        <dbReference type="Proteomes" id="UP001107558"/>
    </source>
</evidence>